<dbReference type="PANTHER" id="PTHR43852:SF3">
    <property type="entry name" value="NUCLEOTIDYLTRANSFERASE"/>
    <property type="match status" value="1"/>
</dbReference>
<dbReference type="RefSeq" id="WP_242950740.1">
    <property type="nucleotide sequence ID" value="NZ_FQXM01000074.1"/>
</dbReference>
<dbReference type="NCBIfam" id="NF047752">
    <property type="entry name" value="MntA_antitoxin"/>
    <property type="match status" value="1"/>
</dbReference>
<name>A0A1M5YA26_9CLOT</name>
<organism evidence="2 3">
    <name type="scientific">Clostridium grantii DSM 8605</name>
    <dbReference type="NCBI Taxonomy" id="1121316"/>
    <lineage>
        <taxon>Bacteria</taxon>
        <taxon>Bacillati</taxon>
        <taxon>Bacillota</taxon>
        <taxon>Clostridia</taxon>
        <taxon>Eubacteriales</taxon>
        <taxon>Clostridiaceae</taxon>
        <taxon>Clostridium</taxon>
    </lineage>
</organism>
<protein>
    <submittedName>
        <fullName evidence="2">Predicted nucleotidyltransferase</fullName>
    </submittedName>
</protein>
<accession>A0A1M5YA26</accession>
<dbReference type="InterPro" id="IPR052930">
    <property type="entry name" value="TA_antitoxin_MntA"/>
</dbReference>
<dbReference type="Gene3D" id="3.30.460.10">
    <property type="entry name" value="Beta Polymerase, domain 2"/>
    <property type="match status" value="1"/>
</dbReference>
<dbReference type="Pfam" id="PF18765">
    <property type="entry name" value="Polbeta"/>
    <property type="match status" value="1"/>
</dbReference>
<dbReference type="EMBL" id="FQXM01000074">
    <property type="protein sequence ID" value="SHI08678.1"/>
    <property type="molecule type" value="Genomic_DNA"/>
</dbReference>
<evidence type="ECO:0000259" key="1">
    <source>
        <dbReference type="Pfam" id="PF18765"/>
    </source>
</evidence>
<dbReference type="SUPFAM" id="SSF81301">
    <property type="entry name" value="Nucleotidyltransferase"/>
    <property type="match status" value="1"/>
</dbReference>
<evidence type="ECO:0000313" key="3">
    <source>
        <dbReference type="Proteomes" id="UP000184447"/>
    </source>
</evidence>
<evidence type="ECO:0000313" key="2">
    <source>
        <dbReference type="EMBL" id="SHI08678.1"/>
    </source>
</evidence>
<gene>
    <name evidence="2" type="ORF">SAMN02745207_04296</name>
</gene>
<keyword evidence="3" id="KW-1185">Reference proteome</keyword>
<keyword evidence="2" id="KW-0808">Transferase</keyword>
<dbReference type="CDD" id="cd05403">
    <property type="entry name" value="NT_KNTase_like"/>
    <property type="match status" value="1"/>
</dbReference>
<dbReference type="GO" id="GO:0016740">
    <property type="term" value="F:transferase activity"/>
    <property type="evidence" value="ECO:0007669"/>
    <property type="project" value="UniProtKB-KW"/>
</dbReference>
<reference evidence="2 3" key="1">
    <citation type="submission" date="2016-11" db="EMBL/GenBank/DDBJ databases">
        <authorList>
            <person name="Jaros S."/>
            <person name="Januszkiewicz K."/>
            <person name="Wedrychowicz H."/>
        </authorList>
    </citation>
    <scope>NUCLEOTIDE SEQUENCE [LARGE SCALE GENOMIC DNA]</scope>
    <source>
        <strain evidence="2 3">DSM 8605</strain>
    </source>
</reference>
<dbReference type="InterPro" id="IPR043519">
    <property type="entry name" value="NT_sf"/>
</dbReference>
<dbReference type="STRING" id="1121316.SAMN02745207_04296"/>
<dbReference type="Proteomes" id="UP000184447">
    <property type="component" value="Unassembled WGS sequence"/>
</dbReference>
<dbReference type="AlphaFoldDB" id="A0A1M5YA26"/>
<dbReference type="InterPro" id="IPR041633">
    <property type="entry name" value="Polbeta"/>
</dbReference>
<dbReference type="PANTHER" id="PTHR43852">
    <property type="entry name" value="NUCLEOTIDYLTRANSFERASE"/>
    <property type="match status" value="1"/>
</dbReference>
<sequence>MNIPLKFKGDKALFVKIMRFAKTIDEKYPIRFAYLFGSYARGDNHSNSDIDLAFYFDKHYSDIEDAFNRGTIIEDGKEFFNKNVDIISLNKASLLLKHEIIRDGIVVKDFIGRATFESLLMREYFDYKYFSDIYDEKMIKNIKNGNFFEED</sequence>
<proteinExistence type="predicted"/>
<feature type="domain" description="Polymerase beta nucleotidyltransferase" evidence="1">
    <location>
        <begin position="23"/>
        <end position="107"/>
    </location>
</feature>